<feature type="compositionally biased region" description="Acidic residues" evidence="1">
    <location>
        <begin position="609"/>
        <end position="639"/>
    </location>
</feature>
<keyword evidence="3" id="KW-1185">Reference proteome</keyword>
<evidence type="ECO:0000256" key="1">
    <source>
        <dbReference type="SAM" id="MobiDB-lite"/>
    </source>
</evidence>
<proteinExistence type="predicted"/>
<feature type="region of interest" description="Disordered" evidence="1">
    <location>
        <begin position="590"/>
        <end position="659"/>
    </location>
</feature>
<dbReference type="OrthoDB" id="3060996at2759"/>
<dbReference type="EMBL" id="SGPM01000286">
    <property type="protein sequence ID" value="THH27029.1"/>
    <property type="molecule type" value="Genomic_DNA"/>
</dbReference>
<gene>
    <name evidence="2" type="ORF">EUX98_g7151</name>
</gene>
<name>A0A4S4MMI1_9APHY</name>
<comment type="caution">
    <text evidence="2">The sequence shown here is derived from an EMBL/GenBank/DDBJ whole genome shotgun (WGS) entry which is preliminary data.</text>
</comment>
<protein>
    <recommendedName>
        <fullName evidence="4">F-box domain-containing protein</fullName>
    </recommendedName>
</protein>
<feature type="compositionally biased region" description="Low complexity" evidence="1">
    <location>
        <begin position="591"/>
        <end position="608"/>
    </location>
</feature>
<accession>A0A4S4MMI1</accession>
<dbReference type="AlphaFoldDB" id="A0A4S4MMI1"/>
<evidence type="ECO:0008006" key="4">
    <source>
        <dbReference type="Google" id="ProtNLM"/>
    </source>
</evidence>
<reference evidence="2 3" key="1">
    <citation type="submission" date="2019-02" db="EMBL/GenBank/DDBJ databases">
        <title>Genome sequencing of the rare red list fungi Antrodiella citrinella (Flaviporus citrinellus).</title>
        <authorList>
            <person name="Buettner E."/>
            <person name="Kellner H."/>
        </authorList>
    </citation>
    <scope>NUCLEOTIDE SEQUENCE [LARGE SCALE GENOMIC DNA]</scope>
    <source>
        <strain evidence="2 3">DSM 108506</strain>
    </source>
</reference>
<dbReference type="Proteomes" id="UP000308730">
    <property type="component" value="Unassembled WGS sequence"/>
</dbReference>
<evidence type="ECO:0000313" key="3">
    <source>
        <dbReference type="Proteomes" id="UP000308730"/>
    </source>
</evidence>
<evidence type="ECO:0000313" key="2">
    <source>
        <dbReference type="EMBL" id="THH27029.1"/>
    </source>
</evidence>
<sequence length="685" mass="77347">MGASDNVSLLSTVHHSDVTHAMSTCPLSTHYSNFESANFETTASQMDDDIVLLDPPADVAAEGQNGHSETEDVNIYMRSWADVDLVALRYIFIEILPTPGFLDPALCAGRVSPWTKALRWKRDLPLVCKHWRDIALPFLYTDVVLRRVGQVFAFAETMMQDAPNAYYHTMVRSISFMCCVPDNTRTLYRRCVVDILERCPNVKSLTFGPTFPDSPIPTKVARDMVAYDYLLCENIRHILPRLTTFKIYDDIGFCRPLSSTLAYPPHLLSALSNIVSLAIPLSAEHPRDAPGKGVWITEYPPSELTLSRLEELTIRHDDIGNEFSTLATWRLPRLRRVNLVDPSFSHQEWESIRSRRRFNNVGLLAFFEAHAYSIKELSISCQYARGVQNTIVGVLTALRDRLTYVALPLSWNSAEVMFALLPVDEHNTDLRVDLWGHLLSSVNMKAVGRREVMNKYLLKGSRTLRTNVRILDPTLSHLPNILRTFCPNPSRRPDDPPLVHDFFGFRIVETSYAVFQLGSESNFLWTNVGTKTGESQGATAVEEIGTEETETEELLLHPLVGRVRFEEWSSGQNDFGDPGPEYVNLKRKMYTSPDSDASSGSSDTPDSSSDSEEEEEDSDEDDEYHTEDDTDEEEDEDPAATEVRNEVEDMEAECETRAEGVAIFRKTVKTAQEGAMGCVSYRRSR</sequence>
<organism evidence="2 3">
    <name type="scientific">Antrodiella citrinella</name>
    <dbReference type="NCBI Taxonomy" id="2447956"/>
    <lineage>
        <taxon>Eukaryota</taxon>
        <taxon>Fungi</taxon>
        <taxon>Dikarya</taxon>
        <taxon>Basidiomycota</taxon>
        <taxon>Agaricomycotina</taxon>
        <taxon>Agaricomycetes</taxon>
        <taxon>Polyporales</taxon>
        <taxon>Steccherinaceae</taxon>
        <taxon>Antrodiella</taxon>
    </lineage>
</organism>